<feature type="compositionally biased region" description="Polar residues" evidence="1">
    <location>
        <begin position="222"/>
        <end position="232"/>
    </location>
</feature>
<protein>
    <submittedName>
        <fullName evidence="2">Uncharacterized protein</fullName>
    </submittedName>
</protein>
<gene>
    <name evidence="2" type="primary">LOC107825412</name>
</gene>
<feature type="compositionally biased region" description="Acidic residues" evidence="1">
    <location>
        <begin position="207"/>
        <end position="221"/>
    </location>
</feature>
<dbReference type="RefSeq" id="XP_016507756.1">
    <property type="nucleotide sequence ID" value="XM_016652270.1"/>
</dbReference>
<dbReference type="InterPro" id="IPR044218">
    <property type="entry name" value="SWEETIE"/>
</dbReference>
<name>A0A1S4D2Z6_TOBAC</name>
<dbReference type="STRING" id="4097.A0A1S4D2Z6"/>
<dbReference type="InterPro" id="IPR016024">
    <property type="entry name" value="ARM-type_fold"/>
</dbReference>
<feature type="region of interest" description="Disordered" evidence="1">
    <location>
        <begin position="388"/>
        <end position="498"/>
    </location>
</feature>
<feature type="compositionally biased region" description="Basic and acidic residues" evidence="1">
    <location>
        <begin position="233"/>
        <end position="244"/>
    </location>
</feature>
<accession>A0A1S4D2Z6</accession>
<dbReference type="PANTHER" id="PTHR46975">
    <property type="entry name" value="PROTEIN SWEETIE"/>
    <property type="match status" value="1"/>
</dbReference>
<proteinExistence type="predicted"/>
<dbReference type="KEGG" id="nta:107825412"/>
<feature type="compositionally biased region" description="Basic and acidic residues" evidence="1">
    <location>
        <begin position="436"/>
        <end position="479"/>
    </location>
</feature>
<evidence type="ECO:0000313" key="2">
    <source>
        <dbReference type="RefSeq" id="XP_016507756.1"/>
    </source>
</evidence>
<sequence length="498" mass="55530">MICHATRCFRSALTDSDIQVQAIGLQILKSMLTRKTNSEFNSFLVFFVGELVEDLGSVIQKLLKTPMNREVMAIAGECLKILMFLQTLSRTNECQKCLMNLFLEAVLLFTTSENSSQEARDLKITAIKLVAQLAQLPSSSAYIKEVLLTMPMTRRQQLQDVIRASVMQDQNQIQVNSTGPSLSIKLPAKIEESREEENTVSAACREEVEDKSEEEEDDDWDTFQSFPSTNEDGPTKTDFQDSHSIESTNSDGGLGGDSICVPQNEVEETTVTISDGGLKGNFMSIPQNEIEEMTAEEHIATVNNILSVDADSNNQTQELTGSQDGFHDGVLSDTHHMEKDITALSHNDVLLPERQSEVGDCPESCENLKGQKRTVSNLSSELGEHAKVVKAHDSSFEDHQRTTAESSETNEGALPDLHPTEMEKECSMPLDDCHEEDIKEQTTRDDHHEEKDVRDIPTVKDHHKETKAENKDQPCKIDLSEQSPKNVEGKTQVSLDEK</sequence>
<organism evidence="2">
    <name type="scientific">Nicotiana tabacum</name>
    <name type="common">Common tobacco</name>
    <dbReference type="NCBI Taxonomy" id="4097"/>
    <lineage>
        <taxon>Eukaryota</taxon>
        <taxon>Viridiplantae</taxon>
        <taxon>Streptophyta</taxon>
        <taxon>Embryophyta</taxon>
        <taxon>Tracheophyta</taxon>
        <taxon>Spermatophyta</taxon>
        <taxon>Magnoliopsida</taxon>
        <taxon>eudicotyledons</taxon>
        <taxon>Gunneridae</taxon>
        <taxon>Pentapetalae</taxon>
        <taxon>asterids</taxon>
        <taxon>lamiids</taxon>
        <taxon>Solanales</taxon>
        <taxon>Solanaceae</taxon>
        <taxon>Nicotianoideae</taxon>
        <taxon>Nicotianeae</taxon>
        <taxon>Nicotiana</taxon>
    </lineage>
</organism>
<dbReference type="GO" id="GO:0005975">
    <property type="term" value="P:carbohydrate metabolic process"/>
    <property type="evidence" value="ECO:0000318"/>
    <property type="project" value="GO_Central"/>
</dbReference>
<feature type="compositionally biased region" description="Basic and acidic residues" evidence="1">
    <location>
        <begin position="388"/>
        <end position="402"/>
    </location>
</feature>
<dbReference type="OMA" id="DHHEERN"/>
<reference evidence="2" key="1">
    <citation type="submission" date="2025-08" db="UniProtKB">
        <authorList>
            <consortium name="RefSeq"/>
        </authorList>
    </citation>
    <scope>IDENTIFICATION</scope>
</reference>
<dbReference type="SUPFAM" id="SSF48371">
    <property type="entry name" value="ARM repeat"/>
    <property type="match status" value="1"/>
</dbReference>
<dbReference type="PaxDb" id="4097-A0A1S4D2Z6"/>
<feature type="region of interest" description="Disordered" evidence="1">
    <location>
        <begin position="190"/>
        <end position="260"/>
    </location>
</feature>
<feature type="compositionally biased region" description="Polar residues" evidence="1">
    <location>
        <begin position="480"/>
        <end position="498"/>
    </location>
</feature>
<dbReference type="AlphaFoldDB" id="A0A1S4D2Z6"/>
<dbReference type="PANTHER" id="PTHR46975:SF2">
    <property type="entry name" value="PROTEIN SWEETIE"/>
    <property type="match status" value="1"/>
</dbReference>
<evidence type="ECO:0000256" key="1">
    <source>
        <dbReference type="SAM" id="MobiDB-lite"/>
    </source>
</evidence>
<dbReference type="OrthoDB" id="192608at2759"/>